<reference evidence="2" key="1">
    <citation type="journal article" date="2016" name="Nat. Biotechnol.">
        <title>Sequencing wild and cultivated cassava and related species reveals extensive interspecific hybridization and genetic diversity.</title>
        <authorList>
            <person name="Bredeson J.V."/>
            <person name="Lyons J.B."/>
            <person name="Prochnik S.E."/>
            <person name="Wu G.A."/>
            <person name="Ha C.M."/>
            <person name="Edsinger-Gonzales E."/>
            <person name="Grimwood J."/>
            <person name="Schmutz J."/>
            <person name="Rabbi I.Y."/>
            <person name="Egesi C."/>
            <person name="Nauluvula P."/>
            <person name="Lebot V."/>
            <person name="Ndunguru J."/>
            <person name="Mkamilo G."/>
            <person name="Bart R.S."/>
            <person name="Setter T.L."/>
            <person name="Gleadow R.M."/>
            <person name="Kulakow P."/>
            <person name="Ferguson M.E."/>
            <person name="Rounsley S."/>
            <person name="Rokhsar D.S."/>
        </authorList>
    </citation>
    <scope>NUCLEOTIDE SEQUENCE [LARGE SCALE GENOMIC DNA]</scope>
    <source>
        <strain evidence="2">cv. AM560-2</strain>
    </source>
</reference>
<proteinExistence type="predicted"/>
<gene>
    <name evidence="1" type="ORF">MANES_01G264404v8</name>
</gene>
<protein>
    <submittedName>
        <fullName evidence="1">Uncharacterized protein</fullName>
    </submittedName>
</protein>
<dbReference type="Proteomes" id="UP000091857">
    <property type="component" value="Chromosome 1"/>
</dbReference>
<evidence type="ECO:0000313" key="2">
    <source>
        <dbReference type="Proteomes" id="UP000091857"/>
    </source>
</evidence>
<name>A0ACB7II23_MANES</name>
<keyword evidence="2" id="KW-1185">Reference proteome</keyword>
<comment type="caution">
    <text evidence="1">The sequence shown here is derived from an EMBL/GenBank/DDBJ whole genome shotgun (WGS) entry which is preliminary data.</text>
</comment>
<sequence length="167" mass="18082">MATCRSTTKRTPIAKSSASSTDDSSSSNRSSSAHRRSRSLSCFSRPLPPSGMTYLATRPFQEGGSSTLLGDRVSRMLLSMISLFSSSVLLIEAVLIRELMMSALGIKSVCRKEEGGPCRGTVRELVKGKLVVEMAMSGDRLIPIIIQGGDALYLLSDIKLVILRQRV</sequence>
<evidence type="ECO:0000313" key="1">
    <source>
        <dbReference type="EMBL" id="KAG8663929.1"/>
    </source>
</evidence>
<accession>A0ACB7II23</accession>
<organism evidence="1 2">
    <name type="scientific">Manihot esculenta</name>
    <name type="common">Cassava</name>
    <name type="synonym">Jatropha manihot</name>
    <dbReference type="NCBI Taxonomy" id="3983"/>
    <lineage>
        <taxon>Eukaryota</taxon>
        <taxon>Viridiplantae</taxon>
        <taxon>Streptophyta</taxon>
        <taxon>Embryophyta</taxon>
        <taxon>Tracheophyta</taxon>
        <taxon>Spermatophyta</taxon>
        <taxon>Magnoliopsida</taxon>
        <taxon>eudicotyledons</taxon>
        <taxon>Gunneridae</taxon>
        <taxon>Pentapetalae</taxon>
        <taxon>rosids</taxon>
        <taxon>fabids</taxon>
        <taxon>Malpighiales</taxon>
        <taxon>Euphorbiaceae</taxon>
        <taxon>Crotonoideae</taxon>
        <taxon>Manihoteae</taxon>
        <taxon>Manihot</taxon>
    </lineage>
</organism>
<dbReference type="EMBL" id="CM004387">
    <property type="protein sequence ID" value="KAG8663929.1"/>
    <property type="molecule type" value="Genomic_DNA"/>
</dbReference>